<sequence>MCQHEDYDLEIGPSADTMFLMKSIPLSIMTVKKCISRSVKDLSLPVIVCDLFDQIGGGDELDLLF</sequence>
<dbReference type="AlphaFoldDB" id="A0A402AQ36"/>
<comment type="caution">
    <text evidence="1">The sequence shown here is derived from an EMBL/GenBank/DDBJ whole genome shotgun (WGS) entry which is preliminary data.</text>
</comment>
<proteinExistence type="predicted"/>
<keyword evidence="2" id="KW-1185">Reference proteome</keyword>
<gene>
    <name evidence="1" type="ORF">KDK_50730</name>
</gene>
<name>A0A402AQ36_9CHLR</name>
<dbReference type="EMBL" id="BIFS01000001">
    <property type="protein sequence ID" value="GCE21273.1"/>
    <property type="molecule type" value="Genomic_DNA"/>
</dbReference>
<organism evidence="1 2">
    <name type="scientific">Dictyobacter kobayashii</name>
    <dbReference type="NCBI Taxonomy" id="2014872"/>
    <lineage>
        <taxon>Bacteria</taxon>
        <taxon>Bacillati</taxon>
        <taxon>Chloroflexota</taxon>
        <taxon>Ktedonobacteria</taxon>
        <taxon>Ktedonobacterales</taxon>
        <taxon>Dictyobacteraceae</taxon>
        <taxon>Dictyobacter</taxon>
    </lineage>
</organism>
<accession>A0A402AQ36</accession>
<reference evidence="2" key="1">
    <citation type="submission" date="2018-12" db="EMBL/GenBank/DDBJ databases">
        <title>Tengunoibacter tsumagoiensis gen. nov., sp. nov., Dictyobacter kobayashii sp. nov., D. alpinus sp. nov., and D. joshuensis sp. nov. and description of Dictyobacteraceae fam. nov. within the order Ktedonobacterales isolated from Tengu-no-mugimeshi.</title>
        <authorList>
            <person name="Wang C.M."/>
            <person name="Zheng Y."/>
            <person name="Sakai Y."/>
            <person name="Toyoda A."/>
            <person name="Minakuchi Y."/>
            <person name="Abe K."/>
            <person name="Yokota A."/>
            <person name="Yabe S."/>
        </authorList>
    </citation>
    <scope>NUCLEOTIDE SEQUENCE [LARGE SCALE GENOMIC DNA]</scope>
    <source>
        <strain evidence="2">Uno11</strain>
    </source>
</reference>
<protein>
    <submittedName>
        <fullName evidence="1">Uncharacterized protein</fullName>
    </submittedName>
</protein>
<evidence type="ECO:0000313" key="2">
    <source>
        <dbReference type="Proteomes" id="UP000287188"/>
    </source>
</evidence>
<dbReference type="Proteomes" id="UP000287188">
    <property type="component" value="Unassembled WGS sequence"/>
</dbReference>
<evidence type="ECO:0000313" key="1">
    <source>
        <dbReference type="EMBL" id="GCE21273.1"/>
    </source>
</evidence>